<dbReference type="GO" id="GO:0015627">
    <property type="term" value="C:type II protein secretion system complex"/>
    <property type="evidence" value="ECO:0007669"/>
    <property type="project" value="TreeGrafter"/>
</dbReference>
<dbReference type="RefSeq" id="WP_067557005.1">
    <property type="nucleotide sequence ID" value="NZ_CP016895.1"/>
</dbReference>
<dbReference type="InterPro" id="IPR051675">
    <property type="entry name" value="Endo/Exo/Phosphatase_dom_1"/>
</dbReference>
<evidence type="ECO:0000313" key="2">
    <source>
        <dbReference type="Proteomes" id="UP000093391"/>
    </source>
</evidence>
<protein>
    <recommendedName>
        <fullName evidence="3">Competence protein ComE</fullName>
    </recommendedName>
</protein>
<dbReference type="InterPro" id="IPR010994">
    <property type="entry name" value="RuvA_2-like"/>
</dbReference>
<keyword evidence="2" id="KW-1185">Reference proteome</keyword>
<dbReference type="Gene3D" id="1.10.150.280">
    <property type="entry name" value="AF1531-like domain"/>
    <property type="match status" value="1"/>
</dbReference>
<dbReference type="SUPFAM" id="SSF47781">
    <property type="entry name" value="RuvA domain 2-like"/>
    <property type="match status" value="1"/>
</dbReference>
<organism evidence="1 2">
    <name type="scientific">Acinetobacter larvae</name>
    <dbReference type="NCBI Taxonomy" id="1789224"/>
    <lineage>
        <taxon>Bacteria</taxon>
        <taxon>Pseudomonadati</taxon>
        <taxon>Pseudomonadota</taxon>
        <taxon>Gammaproteobacteria</taxon>
        <taxon>Moraxellales</taxon>
        <taxon>Moraxellaceae</taxon>
        <taxon>Acinetobacter</taxon>
    </lineage>
</organism>
<evidence type="ECO:0000313" key="1">
    <source>
        <dbReference type="EMBL" id="AOA59173.1"/>
    </source>
</evidence>
<dbReference type="NCBIfam" id="TIGR00426">
    <property type="entry name" value="competence protein ComEA helix-hairpin-helix repeat region"/>
    <property type="match status" value="1"/>
</dbReference>
<dbReference type="PANTHER" id="PTHR21180">
    <property type="entry name" value="ENDONUCLEASE/EXONUCLEASE/PHOSPHATASE FAMILY DOMAIN-CONTAINING PROTEIN 1"/>
    <property type="match status" value="1"/>
</dbReference>
<dbReference type="Pfam" id="PF12836">
    <property type="entry name" value="HHH_3"/>
    <property type="match status" value="1"/>
</dbReference>
<dbReference type="Proteomes" id="UP000093391">
    <property type="component" value="Chromosome"/>
</dbReference>
<dbReference type="KEGG" id="ala:BFG52_12970"/>
<accession>A0A1B2M2C5</accession>
<reference evidence="1 2" key="1">
    <citation type="submission" date="2016-08" db="EMBL/GenBank/DDBJ databases">
        <authorList>
            <person name="Seilhamer J.J."/>
        </authorList>
    </citation>
    <scope>NUCLEOTIDE SEQUENCE [LARGE SCALE GENOMIC DNA]</scope>
    <source>
        <strain evidence="1 2">BRTC-1</strain>
    </source>
</reference>
<dbReference type="STRING" id="1789224.BFG52_12970"/>
<name>A0A1B2M2C5_9GAMM</name>
<gene>
    <name evidence="1" type="ORF">BFG52_12970</name>
</gene>
<dbReference type="GO" id="GO:0015628">
    <property type="term" value="P:protein secretion by the type II secretion system"/>
    <property type="evidence" value="ECO:0007669"/>
    <property type="project" value="TreeGrafter"/>
</dbReference>
<dbReference type="EMBL" id="CP016895">
    <property type="protein sequence ID" value="AOA59173.1"/>
    <property type="molecule type" value="Genomic_DNA"/>
</dbReference>
<dbReference type="InterPro" id="IPR004509">
    <property type="entry name" value="Competence_ComEA_HhH"/>
</dbReference>
<dbReference type="AlphaFoldDB" id="A0A1B2M2C5"/>
<dbReference type="PANTHER" id="PTHR21180:SF32">
    <property type="entry name" value="ENDONUCLEASE_EXONUCLEASE_PHOSPHATASE FAMILY DOMAIN-CONTAINING PROTEIN 1"/>
    <property type="match status" value="1"/>
</dbReference>
<sequence>MKTSMLWRILAIWGVVLCSSSTLAIPSFDLQYRQWKFQQEQYDRQLMSAQASASADAVSPRTAHQAVAQPASPSTTAVVTRADKVCVNHASIEQLQQLIGVGNKKAAAIIAYRQQHGPFQRVEDLLLVKGLGEVFLEKNRKVLCL</sequence>
<proteinExistence type="predicted"/>
<evidence type="ECO:0008006" key="3">
    <source>
        <dbReference type="Google" id="ProtNLM"/>
    </source>
</evidence>